<organism evidence="7 8">
    <name type="scientific">Hydrogenispora ethanolica</name>
    <dbReference type="NCBI Taxonomy" id="1082276"/>
    <lineage>
        <taxon>Bacteria</taxon>
        <taxon>Bacillati</taxon>
        <taxon>Bacillota</taxon>
        <taxon>Hydrogenispora</taxon>
    </lineage>
</organism>
<dbReference type="InterPro" id="IPR022791">
    <property type="entry name" value="L-PG_synthase/AglD"/>
</dbReference>
<dbReference type="RefSeq" id="WP_165908281.1">
    <property type="nucleotide sequence ID" value="NZ_SLUN01000047.1"/>
</dbReference>
<comment type="catalytic activity">
    <reaction evidence="6">
        <text>L-lysyl-tRNA(Lys) + a 1,2-diacyl-sn-glycero-3-phospho-(1'-sn-glycerol) = a 1,2-diacyl-sn-glycero-3-phospho-1'-(3'-O-L-lysyl)-sn-glycerol + tRNA(Lys)</text>
        <dbReference type="Rhea" id="RHEA:10668"/>
        <dbReference type="Rhea" id="RHEA-COMP:9696"/>
        <dbReference type="Rhea" id="RHEA-COMP:9697"/>
        <dbReference type="ChEBI" id="CHEBI:64716"/>
        <dbReference type="ChEBI" id="CHEBI:75792"/>
        <dbReference type="ChEBI" id="CHEBI:78442"/>
        <dbReference type="ChEBI" id="CHEBI:78529"/>
        <dbReference type="EC" id="2.3.2.3"/>
    </reaction>
</comment>
<comment type="caution">
    <text evidence="7">The sequence shown here is derived from an EMBL/GenBank/DDBJ whole genome shotgun (WGS) entry which is preliminary data.</text>
</comment>
<keyword evidence="5 6" id="KW-0472">Membrane</keyword>
<keyword evidence="2" id="KW-1003">Cell membrane</keyword>
<proteinExistence type="inferred from homology"/>
<feature type="transmembrane region" description="Helical" evidence="6">
    <location>
        <begin position="12"/>
        <end position="32"/>
    </location>
</feature>
<dbReference type="PANTHER" id="PTHR37693:SF1">
    <property type="entry name" value="INTEGRAL MEMBRANE PROTEIN"/>
    <property type="match status" value="1"/>
</dbReference>
<dbReference type="EC" id="2.3.2.3" evidence="6"/>
<evidence type="ECO:0000313" key="8">
    <source>
        <dbReference type="Proteomes" id="UP000295008"/>
    </source>
</evidence>
<evidence type="ECO:0000256" key="4">
    <source>
        <dbReference type="ARBA" id="ARBA00022989"/>
    </source>
</evidence>
<evidence type="ECO:0000256" key="1">
    <source>
        <dbReference type="ARBA" id="ARBA00004651"/>
    </source>
</evidence>
<dbReference type="GO" id="GO:0050071">
    <property type="term" value="F:phosphatidylglycerol lysyltransferase activity"/>
    <property type="evidence" value="ECO:0007669"/>
    <property type="project" value="UniProtKB-EC"/>
</dbReference>
<dbReference type="PANTHER" id="PTHR37693">
    <property type="entry name" value="PHOSPHATIDYLGLYCEROL LYSYLTRANSFERASE"/>
    <property type="match status" value="1"/>
</dbReference>
<evidence type="ECO:0000256" key="5">
    <source>
        <dbReference type="ARBA" id="ARBA00023136"/>
    </source>
</evidence>
<dbReference type="EMBL" id="SLUN01000047">
    <property type="protein sequence ID" value="TCL57132.1"/>
    <property type="molecule type" value="Genomic_DNA"/>
</dbReference>
<comment type="function">
    <text evidence="6">Catalyzes the transfer of a lysyl group from L-lysyl-tRNA(Lys) to membrane-bound phosphatidylglycerol (PG), which produces lysylphosphatidylglycerol (LPG), a major component of the bacterial membrane with a positive net charge. LPG synthesis contributes to bacterial virulence as it is involved in the resistance mechanism against cationic antimicrobial peptides (CAMP) produces by the host's immune system (defensins, cathelicidins) and by the competing microorganisms.</text>
</comment>
<sequence>MKQNSLPLKEWLTKGLTIALILTLASTLFIFFHSSSSAKHAFNWGQFNFLAFFLACLVLLGSWLMEAVRIHLITTGLGEEIPLRRIFGINLATTFSGNITPFYSGGVPTQIYLLCRNGMQPGKASAVVTIRVTFSTLVFTITVPFLLLFYHAKFSVGVVRQATSVAIPLAFLVSAVLIGLIVKPKIAKVGCSFLINKFEKFKFFQRILPRIEHLLNELDVFHQAIQQFRRGINLYLVILCSFLYWTLFFAIAPFVMFALGINVANLFWEIIFFQFILVFIISYLPIPGGSGVMELSFYSILVFIPANLRAIFVLFWRLLSYYISTFIGGLVLLRMIRRRNPAAEALN</sequence>
<feature type="transmembrane region" description="Helical" evidence="6">
    <location>
        <begin position="44"/>
        <end position="65"/>
    </location>
</feature>
<keyword evidence="6" id="KW-0808">Transferase</keyword>
<comment type="similarity">
    <text evidence="6">Belongs to the LPG synthase family.</text>
</comment>
<name>A0A4V2QBP3_HYDET</name>
<evidence type="ECO:0000313" key="7">
    <source>
        <dbReference type="EMBL" id="TCL57132.1"/>
    </source>
</evidence>
<evidence type="ECO:0000256" key="3">
    <source>
        <dbReference type="ARBA" id="ARBA00022692"/>
    </source>
</evidence>
<dbReference type="NCBIfam" id="TIGR00374">
    <property type="entry name" value="flippase-like domain"/>
    <property type="match status" value="1"/>
</dbReference>
<feature type="transmembrane region" description="Helical" evidence="6">
    <location>
        <begin position="126"/>
        <end position="150"/>
    </location>
</feature>
<keyword evidence="4 6" id="KW-1133">Transmembrane helix</keyword>
<protein>
    <recommendedName>
        <fullName evidence="6">Phosphatidylglycerol lysyltransferase</fullName>
        <ecNumber evidence="6">2.3.2.3</ecNumber>
    </recommendedName>
    <alternativeName>
        <fullName evidence="6">Lysylphosphatidylglycerol synthase</fullName>
    </alternativeName>
</protein>
<dbReference type="Proteomes" id="UP000295008">
    <property type="component" value="Unassembled WGS sequence"/>
</dbReference>
<keyword evidence="6" id="KW-0443">Lipid metabolism</keyword>
<dbReference type="Pfam" id="PF03706">
    <property type="entry name" value="LPG_synthase_TM"/>
    <property type="match status" value="1"/>
</dbReference>
<keyword evidence="8" id="KW-1185">Reference proteome</keyword>
<dbReference type="AlphaFoldDB" id="A0A4V2QBP3"/>
<dbReference type="GO" id="GO:0006629">
    <property type="term" value="P:lipid metabolic process"/>
    <property type="evidence" value="ECO:0007669"/>
    <property type="project" value="UniProtKB-KW"/>
</dbReference>
<comment type="subcellular location">
    <subcellularLocation>
        <location evidence="1 6">Cell membrane</location>
        <topology evidence="1 6">Multi-pass membrane protein</topology>
    </subcellularLocation>
</comment>
<gene>
    <name evidence="6" type="primary">mprF</name>
    <name evidence="7" type="ORF">EDC14_104736</name>
</gene>
<feature type="transmembrane region" description="Helical" evidence="6">
    <location>
        <begin position="318"/>
        <end position="336"/>
    </location>
</feature>
<evidence type="ECO:0000256" key="2">
    <source>
        <dbReference type="ARBA" id="ARBA00022475"/>
    </source>
</evidence>
<evidence type="ECO:0000256" key="6">
    <source>
        <dbReference type="RuleBase" id="RU363042"/>
    </source>
</evidence>
<accession>A0A4V2QBP3</accession>
<keyword evidence="3 6" id="KW-0812">Transmembrane</keyword>
<reference evidence="7 8" key="1">
    <citation type="submission" date="2019-03" db="EMBL/GenBank/DDBJ databases">
        <title>Genomic Encyclopedia of Type Strains, Phase IV (KMG-IV): sequencing the most valuable type-strain genomes for metagenomic binning, comparative biology and taxonomic classification.</title>
        <authorList>
            <person name="Goeker M."/>
        </authorList>
    </citation>
    <scope>NUCLEOTIDE SEQUENCE [LARGE SCALE GENOMIC DNA]</scope>
    <source>
        <strain evidence="7 8">LX-B</strain>
    </source>
</reference>
<feature type="transmembrane region" description="Helical" evidence="6">
    <location>
        <begin position="234"/>
        <end position="260"/>
    </location>
</feature>
<dbReference type="GO" id="GO:0005886">
    <property type="term" value="C:plasma membrane"/>
    <property type="evidence" value="ECO:0007669"/>
    <property type="project" value="UniProtKB-SubCell"/>
</dbReference>
<feature type="transmembrane region" description="Helical" evidence="6">
    <location>
        <begin position="266"/>
        <end position="286"/>
    </location>
</feature>
<keyword evidence="6" id="KW-0046">Antibiotic resistance</keyword>
<feature type="transmembrane region" description="Helical" evidence="6">
    <location>
        <begin position="162"/>
        <end position="182"/>
    </location>
</feature>
<dbReference type="GO" id="GO:0046677">
    <property type="term" value="P:response to antibiotic"/>
    <property type="evidence" value="ECO:0007669"/>
    <property type="project" value="UniProtKB-KW"/>
</dbReference>